<dbReference type="InterPro" id="IPR000172">
    <property type="entry name" value="GMC_OxRdtase_N"/>
</dbReference>
<dbReference type="PANTHER" id="PTHR11552:SF123">
    <property type="entry name" value="GMC OXIDOREDUCTASE (AFU_ORTHOLOGUE AFUA_2G01770)-RELATED"/>
    <property type="match status" value="1"/>
</dbReference>
<dbReference type="Pfam" id="PF05199">
    <property type="entry name" value="GMC_oxred_C"/>
    <property type="match status" value="1"/>
</dbReference>
<comment type="caution">
    <text evidence="7">The sequence shown here is derived from an EMBL/GenBank/DDBJ whole genome shotgun (WGS) entry which is preliminary data.</text>
</comment>
<dbReference type="OrthoDB" id="269227at2759"/>
<sequence>MADLTSDYVVVGGGLAGCVVASRLSQNGKDVILLEAGPDPAGNDATAFFLTGLSLQGGELDYAYPSEPVPTTASRVHHLSAGKALGGGTVINFGGWLRGDAADYDEWAELAGDKRWSYQGLKPWFVKSEKFYDSSADPQEHGFDGPMQVTSIVGADDGQRKYPLRETVKKAWAELGVSHNVDRKNGASAGLNEMHENADSKGMRQPSNVVYPLDKVNVLTNAPVYRVIFDDAKKATGVELVDGRKVTARKEVIVSAGAYQTPKILMLSGVGPSAELAKHGITVVHEAPQVGQNLHDHYAIHLAYRLRDPSLGYAFGSPGFQNPAFFKGLPWDWIANQTLPEDIVSKHKNETKPDWDKRNVYEILTAYVVPGIPGIPIDGTHISTSTMLLLPTSRGTVTLRSSSPTDLPRIQPNYLSTQHDRDALVHATRRTIKVLTATENMKGIVESEAPPVKEGLEGLTPLTPDASDEVILDRLQRTGEQHQHSGGTAAMGRVVDGEGKVFGVAGLRVADASIIPVPLGGHPQATLYAVAEQLASMILADS</sequence>
<evidence type="ECO:0000259" key="5">
    <source>
        <dbReference type="PROSITE" id="PS00623"/>
    </source>
</evidence>
<keyword evidence="4" id="KW-0285">Flavoprotein</keyword>
<dbReference type="InterPro" id="IPR007867">
    <property type="entry name" value="GMC_OxRtase_C"/>
</dbReference>
<dbReference type="SUPFAM" id="SSF51905">
    <property type="entry name" value="FAD/NAD(P)-binding domain"/>
    <property type="match status" value="1"/>
</dbReference>
<dbReference type="GO" id="GO:0016614">
    <property type="term" value="F:oxidoreductase activity, acting on CH-OH group of donors"/>
    <property type="evidence" value="ECO:0007669"/>
    <property type="project" value="InterPro"/>
</dbReference>
<feature type="active site" description="Proton acceptor" evidence="2">
    <location>
        <position position="522"/>
    </location>
</feature>
<dbReference type="InterPro" id="IPR036188">
    <property type="entry name" value="FAD/NAD-bd_sf"/>
</dbReference>
<evidence type="ECO:0000256" key="2">
    <source>
        <dbReference type="PIRSR" id="PIRSR000137-1"/>
    </source>
</evidence>
<dbReference type="PROSITE" id="PS00624">
    <property type="entry name" value="GMC_OXRED_2"/>
    <property type="match status" value="1"/>
</dbReference>
<dbReference type="STRING" id="2512241.A0A553HML1"/>
<protein>
    <recommendedName>
        <fullName evidence="5 6">Glucose-methanol-choline oxidoreductase N-terminal domain-containing protein</fullName>
    </recommendedName>
</protein>
<organism evidence="7 8">
    <name type="scientific">Xylaria flabelliformis</name>
    <dbReference type="NCBI Taxonomy" id="2512241"/>
    <lineage>
        <taxon>Eukaryota</taxon>
        <taxon>Fungi</taxon>
        <taxon>Dikarya</taxon>
        <taxon>Ascomycota</taxon>
        <taxon>Pezizomycotina</taxon>
        <taxon>Sordariomycetes</taxon>
        <taxon>Xylariomycetidae</taxon>
        <taxon>Xylariales</taxon>
        <taxon>Xylariaceae</taxon>
        <taxon>Xylaria</taxon>
    </lineage>
</organism>
<feature type="active site" description="Proton donor" evidence="2">
    <location>
        <position position="484"/>
    </location>
</feature>
<feature type="domain" description="Glucose-methanol-choline oxidoreductase N-terminal" evidence="5">
    <location>
        <begin position="82"/>
        <end position="105"/>
    </location>
</feature>
<dbReference type="AlphaFoldDB" id="A0A553HML1"/>
<dbReference type="GO" id="GO:0050660">
    <property type="term" value="F:flavin adenine dinucleotide binding"/>
    <property type="evidence" value="ECO:0007669"/>
    <property type="project" value="InterPro"/>
</dbReference>
<feature type="binding site" evidence="3">
    <location>
        <begin position="523"/>
        <end position="524"/>
    </location>
    <ligand>
        <name>FAD</name>
        <dbReference type="ChEBI" id="CHEBI:57692"/>
    </ligand>
</feature>
<evidence type="ECO:0000256" key="4">
    <source>
        <dbReference type="RuleBase" id="RU003968"/>
    </source>
</evidence>
<reference evidence="8" key="1">
    <citation type="submission" date="2019-06" db="EMBL/GenBank/DDBJ databases">
        <title>Draft genome sequence of the griseofulvin-producing fungus Xylaria cubensis strain G536.</title>
        <authorList>
            <person name="Mead M.E."/>
            <person name="Raja H.A."/>
            <person name="Steenwyk J.L."/>
            <person name="Knowles S.L."/>
            <person name="Oberlies N.H."/>
            <person name="Rokas A."/>
        </authorList>
    </citation>
    <scope>NUCLEOTIDE SEQUENCE [LARGE SCALE GENOMIC DNA]</scope>
    <source>
        <strain evidence="8">G536</strain>
    </source>
</reference>
<evidence type="ECO:0000313" key="7">
    <source>
        <dbReference type="EMBL" id="TRX89181.1"/>
    </source>
</evidence>
<dbReference type="PANTHER" id="PTHR11552">
    <property type="entry name" value="GLUCOSE-METHANOL-CHOLINE GMC OXIDOREDUCTASE"/>
    <property type="match status" value="1"/>
</dbReference>
<evidence type="ECO:0000256" key="3">
    <source>
        <dbReference type="PIRSR" id="PIRSR000137-2"/>
    </source>
</evidence>
<feature type="domain" description="Glucose-methanol-choline oxidoreductase N-terminal" evidence="6">
    <location>
        <begin position="257"/>
        <end position="271"/>
    </location>
</feature>
<name>A0A553HML1_9PEZI</name>
<dbReference type="Gene3D" id="3.30.560.10">
    <property type="entry name" value="Glucose Oxidase, domain 3"/>
    <property type="match status" value="1"/>
</dbReference>
<dbReference type="Pfam" id="PF00732">
    <property type="entry name" value="GMC_oxred_N"/>
    <property type="match status" value="1"/>
</dbReference>
<dbReference type="Gene3D" id="3.50.50.60">
    <property type="entry name" value="FAD/NAD(P)-binding domain"/>
    <property type="match status" value="1"/>
</dbReference>
<dbReference type="EMBL" id="VFLP01000071">
    <property type="protein sequence ID" value="TRX89181.1"/>
    <property type="molecule type" value="Genomic_DNA"/>
</dbReference>
<proteinExistence type="inferred from homology"/>
<keyword evidence="3 4" id="KW-0274">FAD</keyword>
<comment type="cofactor">
    <cofactor evidence="3">
        <name>FAD</name>
        <dbReference type="ChEBI" id="CHEBI:57692"/>
    </cofactor>
</comment>
<gene>
    <name evidence="7" type="ORF">FHL15_009879</name>
</gene>
<feature type="binding site" evidence="3">
    <location>
        <position position="224"/>
    </location>
    <ligand>
        <name>FAD</name>
        <dbReference type="ChEBI" id="CHEBI:57692"/>
    </ligand>
</feature>
<dbReference type="Proteomes" id="UP000319160">
    <property type="component" value="Unassembled WGS sequence"/>
</dbReference>
<dbReference type="SUPFAM" id="SSF54373">
    <property type="entry name" value="FAD-linked reductases, C-terminal domain"/>
    <property type="match status" value="1"/>
</dbReference>
<accession>A0A553HML1</accession>
<keyword evidence="8" id="KW-1185">Reference proteome</keyword>
<comment type="similarity">
    <text evidence="1 4">Belongs to the GMC oxidoreductase family.</text>
</comment>
<evidence type="ECO:0000313" key="8">
    <source>
        <dbReference type="Proteomes" id="UP000319160"/>
    </source>
</evidence>
<dbReference type="PROSITE" id="PS00623">
    <property type="entry name" value="GMC_OXRED_1"/>
    <property type="match status" value="1"/>
</dbReference>
<dbReference type="InterPro" id="IPR012132">
    <property type="entry name" value="GMC_OxRdtase"/>
</dbReference>
<dbReference type="PIRSF" id="PIRSF000137">
    <property type="entry name" value="Alcohol_oxidase"/>
    <property type="match status" value="1"/>
</dbReference>
<evidence type="ECO:0000256" key="1">
    <source>
        <dbReference type="ARBA" id="ARBA00010790"/>
    </source>
</evidence>
<evidence type="ECO:0000259" key="6">
    <source>
        <dbReference type="PROSITE" id="PS00624"/>
    </source>
</evidence>